<keyword evidence="9" id="KW-0479">Metal-binding</keyword>
<dbReference type="FunFam" id="4.10.900.10:FF:000001">
    <property type="entry name" value="Cadherin 2"/>
    <property type="match status" value="1"/>
</dbReference>
<evidence type="ECO:0000256" key="24">
    <source>
        <dbReference type="SAM" id="Phobius"/>
    </source>
</evidence>
<gene>
    <name evidence="26" type="primary">LOC107561466</name>
</gene>
<evidence type="ECO:0000256" key="9">
    <source>
        <dbReference type="ARBA" id="ARBA00022723"/>
    </source>
</evidence>
<keyword evidence="12" id="KW-0967">Endosome</keyword>
<accession>A0A672MHE5</accession>
<evidence type="ECO:0000256" key="21">
    <source>
        <dbReference type="PROSITE-ProRule" id="PRU00043"/>
    </source>
</evidence>
<evidence type="ECO:0000256" key="6">
    <source>
        <dbReference type="ARBA" id="ARBA00022475"/>
    </source>
</evidence>
<evidence type="ECO:0000256" key="13">
    <source>
        <dbReference type="ARBA" id="ARBA00022837"/>
    </source>
</evidence>
<dbReference type="OMA" id="HAVYRIQ"/>
<dbReference type="SUPFAM" id="SSF49313">
    <property type="entry name" value="Cadherin-like"/>
    <property type="match status" value="4"/>
</dbReference>
<evidence type="ECO:0000256" key="8">
    <source>
        <dbReference type="ARBA" id="ARBA00022692"/>
    </source>
</evidence>
<keyword evidence="27" id="KW-1185">Reference proteome</keyword>
<keyword evidence="6" id="KW-1003">Cell membrane</keyword>
<dbReference type="GO" id="GO:0034332">
    <property type="term" value="P:adherens junction organization"/>
    <property type="evidence" value="ECO:0007669"/>
    <property type="project" value="TreeGrafter"/>
</dbReference>
<dbReference type="SMART" id="SM00112">
    <property type="entry name" value="CA"/>
    <property type="match status" value="3"/>
</dbReference>
<protein>
    <recommendedName>
        <fullName evidence="20">Cadherin-1</fullName>
    </recommendedName>
</protein>
<evidence type="ECO:0000259" key="25">
    <source>
        <dbReference type="PROSITE" id="PS50268"/>
    </source>
</evidence>
<proteinExistence type="predicted"/>
<feature type="domain" description="Cadherin" evidence="25">
    <location>
        <begin position="77"/>
        <end position="194"/>
    </location>
</feature>
<dbReference type="FunFam" id="2.60.40.60:FF:000095">
    <property type="entry name" value="Cadherin 13"/>
    <property type="match status" value="1"/>
</dbReference>
<dbReference type="PRINTS" id="PR00205">
    <property type="entry name" value="CADHERIN"/>
</dbReference>
<dbReference type="Gene3D" id="4.10.900.10">
    <property type="entry name" value="TCF3-CBD (Catenin binding domain)"/>
    <property type="match status" value="1"/>
</dbReference>
<feature type="domain" description="Cadherin" evidence="25">
    <location>
        <begin position="199"/>
        <end position="311"/>
    </location>
</feature>
<dbReference type="Ensembl" id="ENSSGRT00000039006.1">
    <property type="protein sequence ID" value="ENSSGRP00000036344.1"/>
    <property type="gene ID" value="ENSSGRG00000020001.1"/>
</dbReference>
<dbReference type="Pfam" id="PF00028">
    <property type="entry name" value="Cadherin"/>
    <property type="match status" value="3"/>
</dbReference>
<feature type="transmembrane region" description="Helical" evidence="24">
    <location>
        <begin position="517"/>
        <end position="541"/>
    </location>
</feature>
<evidence type="ECO:0000256" key="15">
    <source>
        <dbReference type="ARBA" id="ARBA00022949"/>
    </source>
</evidence>
<dbReference type="InterPro" id="IPR027397">
    <property type="entry name" value="Catenin-bd_sf"/>
</dbReference>
<evidence type="ECO:0000256" key="12">
    <source>
        <dbReference type="ARBA" id="ARBA00022753"/>
    </source>
</evidence>
<keyword evidence="15" id="KW-0965">Cell junction</keyword>
<organism evidence="26 27">
    <name type="scientific">Sinocyclocheilus grahami</name>
    <name type="common">Dianchi golden-line fish</name>
    <name type="synonym">Barbus grahami</name>
    <dbReference type="NCBI Taxonomy" id="75366"/>
    <lineage>
        <taxon>Eukaryota</taxon>
        <taxon>Metazoa</taxon>
        <taxon>Chordata</taxon>
        <taxon>Craniata</taxon>
        <taxon>Vertebrata</taxon>
        <taxon>Euteleostomi</taxon>
        <taxon>Actinopterygii</taxon>
        <taxon>Neopterygii</taxon>
        <taxon>Teleostei</taxon>
        <taxon>Ostariophysi</taxon>
        <taxon>Cypriniformes</taxon>
        <taxon>Cyprinidae</taxon>
        <taxon>Cyprininae</taxon>
        <taxon>Sinocyclocheilus</taxon>
    </lineage>
</organism>
<evidence type="ECO:0000256" key="4">
    <source>
        <dbReference type="ARBA" id="ARBA00004536"/>
    </source>
</evidence>
<evidence type="ECO:0000256" key="18">
    <source>
        <dbReference type="ARBA" id="ARBA00023136"/>
    </source>
</evidence>
<dbReference type="GO" id="GO:0005509">
    <property type="term" value="F:calcium ion binding"/>
    <property type="evidence" value="ECO:0007669"/>
    <property type="project" value="UniProtKB-UniRule"/>
</dbReference>
<dbReference type="InParanoid" id="A0A672MHE5"/>
<evidence type="ECO:0000256" key="16">
    <source>
        <dbReference type="ARBA" id="ARBA00022989"/>
    </source>
</evidence>
<comment type="subcellular location">
    <subcellularLocation>
        <location evidence="4">Cell junction</location>
        <location evidence="4">Adherens junction</location>
    </subcellularLocation>
    <subcellularLocation>
        <location evidence="2 22">Cell membrane</location>
        <topology evidence="2 22">Single-pass type I membrane protein</topology>
    </subcellularLocation>
    <subcellularLocation>
        <location evidence="3">Cytoplasm</location>
    </subcellularLocation>
    <subcellularLocation>
        <location evidence="1">Endosome</location>
    </subcellularLocation>
    <subcellularLocation>
        <location evidence="5">Golgi apparatus</location>
        <location evidence="5">trans-Golgi network</location>
    </subcellularLocation>
</comment>
<dbReference type="GO" id="GO:0000902">
    <property type="term" value="P:cell morphogenesis"/>
    <property type="evidence" value="ECO:0007669"/>
    <property type="project" value="TreeGrafter"/>
</dbReference>
<dbReference type="PANTHER" id="PTHR24027">
    <property type="entry name" value="CADHERIN-23"/>
    <property type="match status" value="1"/>
</dbReference>
<dbReference type="GO" id="GO:0016339">
    <property type="term" value="P:calcium-dependent cell-cell adhesion via plasma membrane cell adhesion molecules"/>
    <property type="evidence" value="ECO:0007669"/>
    <property type="project" value="TreeGrafter"/>
</dbReference>
<dbReference type="PANTHER" id="PTHR24027:SF319">
    <property type="entry name" value="CADHERIN-1"/>
    <property type="match status" value="1"/>
</dbReference>
<dbReference type="InterPro" id="IPR039808">
    <property type="entry name" value="Cadherin"/>
</dbReference>
<dbReference type="GO" id="GO:0048646">
    <property type="term" value="P:anatomical structure formation involved in morphogenesis"/>
    <property type="evidence" value="ECO:0007669"/>
    <property type="project" value="UniProtKB-ARBA"/>
</dbReference>
<dbReference type="GO" id="GO:0060562">
    <property type="term" value="P:epithelial tube morphogenesis"/>
    <property type="evidence" value="ECO:0007669"/>
    <property type="project" value="UniProtKB-ARBA"/>
</dbReference>
<evidence type="ECO:0000256" key="3">
    <source>
        <dbReference type="ARBA" id="ARBA00004496"/>
    </source>
</evidence>
<name>A0A672MHE5_SINGR</name>
<dbReference type="InterPro" id="IPR002126">
    <property type="entry name" value="Cadherin-like_dom"/>
</dbReference>
<reference evidence="26" key="1">
    <citation type="submission" date="2025-08" db="UniProtKB">
        <authorList>
            <consortium name="Ensembl"/>
        </authorList>
    </citation>
    <scope>IDENTIFICATION</scope>
</reference>
<evidence type="ECO:0000256" key="14">
    <source>
        <dbReference type="ARBA" id="ARBA00022889"/>
    </source>
</evidence>
<dbReference type="Pfam" id="PF01049">
    <property type="entry name" value="CADH_Y-type_LIR"/>
    <property type="match status" value="1"/>
</dbReference>
<evidence type="ECO:0000256" key="10">
    <source>
        <dbReference type="ARBA" id="ARBA00022729"/>
    </source>
</evidence>
<keyword evidence="17" id="KW-0333">Golgi apparatus</keyword>
<dbReference type="FunFam" id="2.60.40.60:FF:000019">
    <property type="entry name" value="Cadherin 2"/>
    <property type="match status" value="1"/>
</dbReference>
<keyword evidence="7" id="KW-0963">Cytoplasm</keyword>
<dbReference type="InterPro" id="IPR020894">
    <property type="entry name" value="Cadherin_CS"/>
</dbReference>
<dbReference type="GO" id="GO:0005794">
    <property type="term" value="C:Golgi apparatus"/>
    <property type="evidence" value="ECO:0007669"/>
    <property type="project" value="UniProtKB-SubCell"/>
</dbReference>
<keyword evidence="13 21" id="KW-0106">Calcium</keyword>
<dbReference type="GO" id="GO:0005912">
    <property type="term" value="C:adherens junction"/>
    <property type="evidence" value="ECO:0007669"/>
    <property type="project" value="UniProtKB-SubCell"/>
</dbReference>
<evidence type="ECO:0000256" key="2">
    <source>
        <dbReference type="ARBA" id="ARBA00004251"/>
    </source>
</evidence>
<keyword evidence="11" id="KW-0677">Repeat</keyword>
<keyword evidence="18 24" id="KW-0472">Membrane</keyword>
<dbReference type="GO" id="GO:0016477">
    <property type="term" value="P:cell migration"/>
    <property type="evidence" value="ECO:0007669"/>
    <property type="project" value="TreeGrafter"/>
</dbReference>
<evidence type="ECO:0000256" key="22">
    <source>
        <dbReference type="RuleBase" id="RU003318"/>
    </source>
</evidence>
<evidence type="ECO:0000256" key="11">
    <source>
        <dbReference type="ARBA" id="ARBA00022737"/>
    </source>
</evidence>
<keyword evidence="10" id="KW-0732">Signal</keyword>
<dbReference type="CDD" id="cd11304">
    <property type="entry name" value="Cadherin_repeat"/>
    <property type="match status" value="3"/>
</dbReference>
<evidence type="ECO:0000256" key="20">
    <source>
        <dbReference type="ARBA" id="ARBA00023893"/>
    </source>
</evidence>
<sequence length="691" mass="75967">VYVCSCLPLKSHVLLIHTYIQKKLTRTTHTHDVTVFKDSREKQIIAHSTGSDMDVKESPMEIVINVIDQNDNKPLFTQNPFNGHVHEAAGKGTYYEFMTVTATDADDPETYNGIVNYAIVSQEPPFPKANMFDINILSGTIRVREPDMNRELSFQQWPRYTLLIVAADMEGEGLSTTGTAVITITDSNDNPPQFEQTSVMYIYHVVSVPENKVGAVVAKLAVSDGDEVGSPAWSTKYRIISGDKGGFFNVSTGPTQLEGIITTVKPLDFEKTKQYVLSVIVENDDLFVGSLPTSTATVTVNVEDVNEPPEFNPKEKVIFKPEDAPVDTELVTYTATDPDIGKSQKIMYKMGNDPAGWLSVSPETGVIKVRTLMDRESVYVKDGKYRAIILAVDDDGNLSTGTGTLIIELENVNDNAPVINERNVRVCNRGSAPVLLSITDKDGPPFGAPFSVEAQGETTTGVFLHLKSQLEQGDYNVVLRVFDQHKLYQDSSIQATVCDCTGDEVRCSDKLVAGMPLSGVLGILGGILALLLLVLLLLLFLRRKSGTKKEPLLPEDDVRDNIYYYDEEGGGEDDQDYDLSVLHRGLDNRPEVFRNDVAPTFLPAPQYRPRPANPEEIGTFIDDNLNAADNDPTAPPYDSLLVFDYEGGGSDAGSLSSLNSSSSGHDQDYDFLNEWGPRFKKLADMFGGGED</sequence>
<keyword evidence="16 24" id="KW-1133">Transmembrane helix</keyword>
<evidence type="ECO:0000256" key="7">
    <source>
        <dbReference type="ARBA" id="ARBA00022490"/>
    </source>
</evidence>
<comment type="function">
    <text evidence="23">Cadherins are calcium-dependent cell adhesion proteins.</text>
</comment>
<evidence type="ECO:0000256" key="1">
    <source>
        <dbReference type="ARBA" id="ARBA00004177"/>
    </source>
</evidence>
<dbReference type="GO" id="GO:0007043">
    <property type="term" value="P:cell-cell junction assembly"/>
    <property type="evidence" value="ECO:0007669"/>
    <property type="project" value="TreeGrafter"/>
</dbReference>
<dbReference type="PROSITE" id="PS50268">
    <property type="entry name" value="CADHERIN_2"/>
    <property type="match status" value="3"/>
</dbReference>
<dbReference type="GO" id="GO:0005768">
    <property type="term" value="C:endosome"/>
    <property type="evidence" value="ECO:0007669"/>
    <property type="project" value="UniProtKB-SubCell"/>
</dbReference>
<feature type="domain" description="Cadherin" evidence="25">
    <location>
        <begin position="312"/>
        <end position="419"/>
    </location>
</feature>
<dbReference type="PROSITE" id="PS00232">
    <property type="entry name" value="CADHERIN_1"/>
    <property type="match status" value="1"/>
</dbReference>
<dbReference type="GO" id="GO:0045296">
    <property type="term" value="F:cadherin binding"/>
    <property type="evidence" value="ECO:0007669"/>
    <property type="project" value="TreeGrafter"/>
</dbReference>
<dbReference type="Proteomes" id="UP000472262">
    <property type="component" value="Unassembled WGS sequence"/>
</dbReference>
<evidence type="ECO:0000256" key="23">
    <source>
        <dbReference type="RuleBase" id="RU004357"/>
    </source>
</evidence>
<dbReference type="Gene3D" id="2.60.40.60">
    <property type="entry name" value="Cadherins"/>
    <property type="match status" value="4"/>
</dbReference>
<dbReference type="AlphaFoldDB" id="A0A672MHE5"/>
<keyword evidence="19" id="KW-0325">Glycoprotein</keyword>
<evidence type="ECO:0000313" key="27">
    <source>
        <dbReference type="Proteomes" id="UP000472262"/>
    </source>
</evidence>
<reference evidence="26" key="2">
    <citation type="submission" date="2025-09" db="UniProtKB">
        <authorList>
            <consortium name="Ensembl"/>
        </authorList>
    </citation>
    <scope>IDENTIFICATION</scope>
</reference>
<evidence type="ECO:0000313" key="26">
    <source>
        <dbReference type="Ensembl" id="ENSSGRP00000036344.1"/>
    </source>
</evidence>
<evidence type="ECO:0000256" key="17">
    <source>
        <dbReference type="ARBA" id="ARBA00023034"/>
    </source>
</evidence>
<keyword evidence="14 22" id="KW-0130">Cell adhesion</keyword>
<dbReference type="GO" id="GO:0016342">
    <property type="term" value="C:catenin complex"/>
    <property type="evidence" value="ECO:0007669"/>
    <property type="project" value="TreeGrafter"/>
</dbReference>
<dbReference type="FunFam" id="2.60.40.60:FF:000022">
    <property type="entry name" value="Cadherin 2"/>
    <property type="match status" value="1"/>
</dbReference>
<dbReference type="GO" id="GO:0044331">
    <property type="term" value="P:cell-cell adhesion mediated by cadherin"/>
    <property type="evidence" value="ECO:0007669"/>
    <property type="project" value="TreeGrafter"/>
</dbReference>
<dbReference type="GO" id="GO:0008013">
    <property type="term" value="F:beta-catenin binding"/>
    <property type="evidence" value="ECO:0007669"/>
    <property type="project" value="TreeGrafter"/>
</dbReference>
<dbReference type="InterPro" id="IPR000233">
    <property type="entry name" value="Cadherin_Y-type_LIR"/>
</dbReference>
<dbReference type="GO" id="GO:0048731">
    <property type="term" value="P:system development"/>
    <property type="evidence" value="ECO:0007669"/>
    <property type="project" value="UniProtKB-ARBA"/>
</dbReference>
<keyword evidence="8 22" id="KW-0812">Transmembrane</keyword>
<dbReference type="GO" id="GO:0007156">
    <property type="term" value="P:homophilic cell adhesion via plasma membrane adhesion molecules"/>
    <property type="evidence" value="ECO:0007669"/>
    <property type="project" value="InterPro"/>
</dbReference>
<dbReference type="InterPro" id="IPR015919">
    <property type="entry name" value="Cadherin-like_sf"/>
</dbReference>
<evidence type="ECO:0000256" key="5">
    <source>
        <dbReference type="ARBA" id="ARBA00004601"/>
    </source>
</evidence>
<evidence type="ECO:0000256" key="19">
    <source>
        <dbReference type="ARBA" id="ARBA00023180"/>
    </source>
</evidence>